<dbReference type="InterPro" id="IPR044078">
    <property type="entry name" value="Mot1_ATP-bd"/>
</dbReference>
<dbReference type="Pfam" id="PF00271">
    <property type="entry name" value="Helicase_C"/>
    <property type="match status" value="1"/>
</dbReference>
<evidence type="ECO:0000256" key="10">
    <source>
        <dbReference type="ARBA" id="ARBA00073046"/>
    </source>
</evidence>
<evidence type="ECO:0000256" key="9">
    <source>
        <dbReference type="ARBA" id="ARBA00023242"/>
    </source>
</evidence>
<keyword evidence="4" id="KW-0547">Nucleotide-binding</keyword>
<evidence type="ECO:0000313" key="15">
    <source>
        <dbReference type="Proteomes" id="UP000053447"/>
    </source>
</evidence>
<dbReference type="InterPro" id="IPR044972">
    <property type="entry name" value="Mot1"/>
</dbReference>
<dbReference type="InterPro" id="IPR038718">
    <property type="entry name" value="SNF2-like_sf"/>
</dbReference>
<dbReference type="Gene3D" id="1.25.10.10">
    <property type="entry name" value="Leucine-rich Repeat Variant"/>
    <property type="match status" value="2"/>
</dbReference>
<dbReference type="GO" id="GO:0045898">
    <property type="term" value="P:regulation of RNA polymerase II transcription preinitiation complex assembly"/>
    <property type="evidence" value="ECO:0007669"/>
    <property type="project" value="EnsemblFungi"/>
</dbReference>
<evidence type="ECO:0000259" key="12">
    <source>
        <dbReference type="PROSITE" id="PS51192"/>
    </source>
</evidence>
<dbReference type="FunFam" id="3.40.50.10810:FF:000009">
    <property type="entry name" value="B-TFIID TATA-box-binding protein-associated factor 1"/>
    <property type="match status" value="1"/>
</dbReference>
<comment type="subcellular location">
    <subcellularLocation>
        <location evidence="1">Nucleus</location>
    </subcellularLocation>
</comment>
<comment type="caution">
    <text evidence="14">The sequence shown here is derived from an EMBL/GenBank/DDBJ whole genome shotgun (WGS) entry which is preliminary data.</text>
</comment>
<keyword evidence="5" id="KW-0378">Hydrolase</keyword>
<dbReference type="Proteomes" id="UP000053447">
    <property type="component" value="Unassembled WGS sequence"/>
</dbReference>
<dbReference type="GO" id="GO:0017025">
    <property type="term" value="F:TBP-class protein binding"/>
    <property type="evidence" value="ECO:0007669"/>
    <property type="project" value="EnsemblFungi"/>
</dbReference>
<dbReference type="PANTHER" id="PTHR36498">
    <property type="entry name" value="TATA-BINDING PROTEIN-ASSOCIATED FACTOR 172"/>
    <property type="match status" value="1"/>
</dbReference>
<keyword evidence="9" id="KW-0539">Nucleus</keyword>
<dbReference type="InterPro" id="IPR022707">
    <property type="entry name" value="Mot1_central_dom"/>
</dbReference>
<dbReference type="VEuPathDB" id="FungiDB:T551_00293"/>
<evidence type="ECO:0000313" key="14">
    <source>
        <dbReference type="EMBL" id="KTW32808.1"/>
    </source>
</evidence>
<dbReference type="InterPro" id="IPR027417">
    <property type="entry name" value="P-loop_NTPase"/>
</dbReference>
<dbReference type="PROSITE" id="PS51194">
    <property type="entry name" value="HELICASE_CTER"/>
    <property type="match status" value="1"/>
</dbReference>
<reference evidence="15" key="1">
    <citation type="journal article" date="2016" name="Nat. Commun.">
        <title>Genome analysis of three Pneumocystis species reveals adaptation mechanisms to life exclusively in mammalian hosts.</title>
        <authorList>
            <person name="Ma L."/>
            <person name="Chen Z."/>
            <person name="Huang D.W."/>
            <person name="Kutty G."/>
            <person name="Ishihara M."/>
            <person name="Wang H."/>
            <person name="Abouelleil A."/>
            <person name="Bishop L."/>
            <person name="Davey E."/>
            <person name="Deng R."/>
            <person name="Deng X."/>
            <person name="Fan L."/>
            <person name="Fantoni G."/>
            <person name="Fitzgerald M."/>
            <person name="Gogineni E."/>
            <person name="Goldberg J.M."/>
            <person name="Handley G."/>
            <person name="Hu X."/>
            <person name="Huber C."/>
            <person name="Jiao X."/>
            <person name="Jones K."/>
            <person name="Levin J.Z."/>
            <person name="Liu Y."/>
            <person name="Macdonald P."/>
            <person name="Melnikov A."/>
            <person name="Raley C."/>
            <person name="Sassi M."/>
            <person name="Sherman B.T."/>
            <person name="Song X."/>
            <person name="Sykes S."/>
            <person name="Tran B."/>
            <person name="Walsh L."/>
            <person name="Xia Y."/>
            <person name="Yang J."/>
            <person name="Young S."/>
            <person name="Zeng Q."/>
            <person name="Zheng X."/>
            <person name="Stephens R."/>
            <person name="Nusbaum C."/>
            <person name="Birren B.W."/>
            <person name="Azadi P."/>
            <person name="Lempicki R.A."/>
            <person name="Cuomo C.A."/>
            <person name="Kovacs J.A."/>
        </authorList>
    </citation>
    <scope>NUCLEOTIDE SEQUENCE [LARGE SCALE GENOMIC DNA]</scope>
    <source>
        <strain evidence="15">RU7</strain>
    </source>
</reference>
<dbReference type="Gene3D" id="3.40.50.300">
    <property type="entry name" value="P-loop containing nucleotide triphosphate hydrolases"/>
    <property type="match status" value="1"/>
</dbReference>
<keyword evidence="7" id="KW-0067">ATP-binding</keyword>
<dbReference type="InterPro" id="IPR000330">
    <property type="entry name" value="SNF2_N"/>
</dbReference>
<dbReference type="GO" id="GO:0000228">
    <property type="term" value="C:nuclear chromosome"/>
    <property type="evidence" value="ECO:0007669"/>
    <property type="project" value="EnsemblFungi"/>
</dbReference>
<evidence type="ECO:0000259" key="13">
    <source>
        <dbReference type="PROSITE" id="PS51194"/>
    </source>
</evidence>
<dbReference type="SMART" id="SM00487">
    <property type="entry name" value="DEXDc"/>
    <property type="match status" value="1"/>
</dbReference>
<keyword evidence="15" id="KW-1185">Reference proteome</keyword>
<dbReference type="CDD" id="cd18793">
    <property type="entry name" value="SF2_C_SNF"/>
    <property type="match status" value="1"/>
</dbReference>
<dbReference type="SMART" id="SM00490">
    <property type="entry name" value="HELICc"/>
    <property type="match status" value="1"/>
</dbReference>
<dbReference type="GO" id="GO:0005667">
    <property type="term" value="C:transcription regulator complex"/>
    <property type="evidence" value="ECO:0007669"/>
    <property type="project" value="EnsemblFungi"/>
</dbReference>
<dbReference type="InterPro" id="IPR014001">
    <property type="entry name" value="Helicase_ATP-bd"/>
</dbReference>
<dbReference type="InterPro" id="IPR011989">
    <property type="entry name" value="ARM-like"/>
</dbReference>
<evidence type="ECO:0000256" key="3">
    <source>
        <dbReference type="ARBA" id="ARBA00022737"/>
    </source>
</evidence>
<evidence type="ECO:0000256" key="1">
    <source>
        <dbReference type="ARBA" id="ARBA00004123"/>
    </source>
</evidence>
<evidence type="ECO:0000256" key="7">
    <source>
        <dbReference type="ARBA" id="ARBA00022840"/>
    </source>
</evidence>
<dbReference type="InterPro" id="IPR001650">
    <property type="entry name" value="Helicase_C-like"/>
</dbReference>
<evidence type="ECO:0000256" key="4">
    <source>
        <dbReference type="ARBA" id="ARBA00022741"/>
    </source>
</evidence>
<dbReference type="GO" id="GO:0004386">
    <property type="term" value="F:helicase activity"/>
    <property type="evidence" value="ECO:0007669"/>
    <property type="project" value="UniProtKB-KW"/>
</dbReference>
<dbReference type="Pfam" id="PF00176">
    <property type="entry name" value="SNF2-rel_dom"/>
    <property type="match status" value="1"/>
</dbReference>
<dbReference type="InterPro" id="IPR049730">
    <property type="entry name" value="SNF2/RAD54-like_C"/>
</dbReference>
<feature type="domain" description="Helicase C-terminal" evidence="13">
    <location>
        <begin position="1633"/>
        <end position="1791"/>
    </location>
</feature>
<dbReference type="EMBL" id="LFWA01000001">
    <property type="protein sequence ID" value="KTW32808.1"/>
    <property type="molecule type" value="Genomic_DNA"/>
</dbReference>
<sequence>MGVKAGGTRMERLVLLLDTGSTQIIRQTAAQQLAAIQKDHPHELYNILEKVIPYIRSKSWETRMAAVLALSSVIKQVPFWDPDIESIKHEEEESKSFFEKDENISVLKNNPDDIFNFETFDISFVIKNGQKLLGSDGKEYDFDSCDIFSEENLAFQKKSFLSRLGFGEYIDENIITVSDFTPPANDVVLKQPDDNFASSLMNNTTLSARQRNAMKRKAKNSAKNTRMNKLFFFIFSIFKLTIYRMCITSTPVSIKNDVPEDSIFSVMSSVKQEDSPESASSNLQSQTSCIVEHKPSSIKNSAENLEWPFKKISELLKLDLFHPCWEIRHGAAMGLREIIKIHGKGAGRIIGLSKVENNKRNKIWLEDVACKLTCIFALDHFGDYISDQVVAPIRESVSQTLGALLVHVDSESVQEVYRILYRLVFQQDMNIESRVWEIVHGGMLGLKYLVAVRRDVVFESNEMFNGIIQAVFYGLKNYDDDVRSVSAAILSPIASEFVENRLDAVNDLMNTLWVCLSDLRDDLSTSTVNIMDLLSKLCSSPKVIDVMKNNAVLDESHSFSFLVPKLFPFLRHTITDVRKAVIKALQKFSNFENDEFKSWIDGKALRLIFQNMLVEQNTEILNSTLDLWNMVVSSIKSDSSLRFYTEYSSHLLPSIELLMTPIGTPRHPYPMKVPFLDPFGNLNILTSPVEDTINSNTKLSKKQRNKKQDHYVFHNIDKPMIQGDIDLLGTEVIFESRVTSAKALGFLIARFPEDKIDEIIIYLLKYFLSPFSTPRFLTAIVFQSFCTNIGDKPSFLTFVQKHFIDILNGQLPGMFANLVPYMKILRSQCYALCNTFIENGNLEASDIPHIPMVVQGEINAGSDAFSLKDAERIVDDDFNRLQNMILPIYKAHAYKNLVEAQKNVKNAIKVAKNAKFLSDVQIMAAVACTLVSTKELPKKLNPIIRAIMDSIKNEESLILQTHSAKSLTDLIDLCAFSHPGAIDKLINNLCTFLCLDTSEIPEFYCNKTLQKCILSLKKDQEDQCSKDISYEQNSKEIHIKKNGAKLVLINIAKTFGKNLFEKIPRLYACIFKSIEHVFKEDSCFKNVEQNPALGQNIIDGLSILRVLVSHFNESLYPLVIEHFGIILKALECEFSVVRYAAAKCLATICSVITVEAMNEVIFHVLPLLKDADNVIRRQGAVELIYHLVQVMGENMLPYVVFFIIPILGRMNDSDNDIRVFSTTTFAALVKLVPLESGIPDPPGISDVLLKNRDSERKFISQILDGSKFESFSIPACIKANLRKYQQEGVNWLAFLNRYQLHGILCDDMGLGKTLQSICIIASDHFSKSQEHESEFKEFQPIPSLIICPPTLSRHWQHEFSTYAPFMKTLIYGGSPSERIKLRDSFEEYDVVITSYDICRNDSEEFSKRNWNYCVLDEGHIIKNAKAKLTKAIKLIKANYRLILSGTPIQNNILELWSLFDFLMPGFLGTQKSFHERFVKPITASRDSKVSSREQEAGALALEALHKQVLPFLLRRLKEDVLDDLPPKIIQDYYCDLSPIQKQLYEDFAKTQISEVIKRFKGEKIEKKSHIFQALQYMRKLCNSPALVLNKKHPQYEKINIELQKQNSNIYDIEHSPKLMALRNLLLDCGICLNDDTLGIQANQHRALIFCQLKDMLDMIENQVFKKLLPNVLYLRLDGDTDAKQRYEIAHKFNSDFSIDVLLLTTHVGGLGLNLTGADTVIFVEHDWNPMKDLQAMDRAHRIGQKNVVNVYRLVTKGTLEEKIMSLQRFKLNIASSIINQQNFGLSTMDTSQILDLFSTIQDEQSSDVQNSSKMDILDSEGNLLQKNHKNVLENLDNLWDSLQYEESYDLDEFISSLPSIDK</sequence>
<accession>A0A0W4ZWQ5</accession>
<dbReference type="PANTHER" id="PTHR36498:SF1">
    <property type="entry name" value="TATA-BINDING PROTEIN-ASSOCIATED FACTOR 172"/>
    <property type="match status" value="1"/>
</dbReference>
<dbReference type="SUPFAM" id="SSF48371">
    <property type="entry name" value="ARM repeat"/>
    <property type="match status" value="1"/>
</dbReference>
<dbReference type="GO" id="GO:0005524">
    <property type="term" value="F:ATP binding"/>
    <property type="evidence" value="ECO:0007669"/>
    <property type="project" value="UniProtKB-KW"/>
</dbReference>
<dbReference type="GO" id="GO:0045892">
    <property type="term" value="P:negative regulation of DNA-templated transcription"/>
    <property type="evidence" value="ECO:0007669"/>
    <property type="project" value="EnsemblFungi"/>
</dbReference>
<keyword evidence="3" id="KW-0677">Repeat</keyword>
<dbReference type="GO" id="GO:0042790">
    <property type="term" value="P:nucleolar large rRNA transcription by RNA polymerase I"/>
    <property type="evidence" value="ECO:0007669"/>
    <property type="project" value="EnsemblFungi"/>
</dbReference>
<evidence type="ECO:0000256" key="11">
    <source>
        <dbReference type="ARBA" id="ARBA00081329"/>
    </source>
</evidence>
<dbReference type="GeneID" id="28938815"/>
<comment type="similarity">
    <text evidence="2">Belongs to the SNF2/RAD54 helicase family.</text>
</comment>
<dbReference type="FunFam" id="3.40.50.300:FF:000428">
    <property type="entry name" value="TATA-binding protein-associated factor 172"/>
    <property type="match status" value="1"/>
</dbReference>
<evidence type="ECO:0000256" key="2">
    <source>
        <dbReference type="ARBA" id="ARBA00007025"/>
    </source>
</evidence>
<organism evidence="14 15">
    <name type="scientific">Pneumocystis jirovecii (strain RU7)</name>
    <name type="common">Human pneumocystis pneumonia agent</name>
    <dbReference type="NCBI Taxonomy" id="1408657"/>
    <lineage>
        <taxon>Eukaryota</taxon>
        <taxon>Fungi</taxon>
        <taxon>Dikarya</taxon>
        <taxon>Ascomycota</taxon>
        <taxon>Taphrinomycotina</taxon>
        <taxon>Pneumocystomycetes</taxon>
        <taxon>Pneumocystaceae</taxon>
        <taxon>Pneumocystis</taxon>
    </lineage>
</organism>
<dbReference type="SUPFAM" id="SSF52540">
    <property type="entry name" value="P-loop containing nucleoside triphosphate hydrolases"/>
    <property type="match status" value="2"/>
</dbReference>
<dbReference type="eggNOG" id="KOG0392">
    <property type="taxonomic scope" value="Eukaryota"/>
</dbReference>
<dbReference type="Gene3D" id="3.40.50.10810">
    <property type="entry name" value="Tandem AAA-ATPase domain"/>
    <property type="match status" value="1"/>
</dbReference>
<dbReference type="GO" id="GO:0016887">
    <property type="term" value="F:ATP hydrolysis activity"/>
    <property type="evidence" value="ECO:0007669"/>
    <property type="project" value="EnsemblFungi"/>
</dbReference>
<feature type="domain" description="Helicase ATP-binding" evidence="12">
    <location>
        <begin position="1293"/>
        <end position="1465"/>
    </location>
</feature>
<dbReference type="OrthoDB" id="10252227at2759"/>
<dbReference type="CDD" id="cd17999">
    <property type="entry name" value="DEXHc_Mot1"/>
    <property type="match status" value="1"/>
</dbReference>
<gene>
    <name evidence="14" type="ORF">T551_00293</name>
</gene>
<evidence type="ECO:0000256" key="5">
    <source>
        <dbReference type="ARBA" id="ARBA00022801"/>
    </source>
</evidence>
<dbReference type="GO" id="GO:0003677">
    <property type="term" value="F:DNA binding"/>
    <property type="evidence" value="ECO:0007669"/>
    <property type="project" value="UniProtKB-KW"/>
</dbReference>
<keyword evidence="8" id="KW-0238">DNA-binding</keyword>
<dbReference type="STRING" id="1408657.A0A0W4ZWQ5"/>
<dbReference type="RefSeq" id="XP_018231500.1">
    <property type="nucleotide sequence ID" value="XM_018372560.1"/>
</dbReference>
<evidence type="ECO:0000256" key="6">
    <source>
        <dbReference type="ARBA" id="ARBA00022806"/>
    </source>
</evidence>
<dbReference type="Pfam" id="PF12054">
    <property type="entry name" value="DUF3535"/>
    <property type="match status" value="1"/>
</dbReference>
<evidence type="ECO:0000256" key="8">
    <source>
        <dbReference type="ARBA" id="ARBA00023125"/>
    </source>
</evidence>
<protein>
    <recommendedName>
        <fullName evidence="10">TATA-binding protein-associated factor mot1</fullName>
    </recommendedName>
    <alternativeName>
        <fullName evidence="11">Modifier of transcription 1</fullName>
    </alternativeName>
</protein>
<proteinExistence type="inferred from homology"/>
<dbReference type="PROSITE" id="PS51192">
    <property type="entry name" value="HELICASE_ATP_BIND_1"/>
    <property type="match status" value="1"/>
</dbReference>
<keyword evidence="6" id="KW-0347">Helicase</keyword>
<name>A0A0W4ZWQ5_PNEJ7</name>
<dbReference type="InterPro" id="IPR016024">
    <property type="entry name" value="ARM-type_fold"/>
</dbReference>
<dbReference type="GO" id="GO:0006364">
    <property type="term" value="P:rRNA processing"/>
    <property type="evidence" value="ECO:0007669"/>
    <property type="project" value="EnsemblFungi"/>
</dbReference>